<sequence>MTGVPATGHTGPPPGPAPAAPGLDLVSVHRFTAADSTSGPHEIGLFDTQTAAIHGPLDPAWQAGKPFVTFHDMARRVHAEVDLTGVDLVVVVDASPDCRHQSLPACHLSDLMGSDPLIIGITDQGPTAPFTALRVAYDRVAAGRSGAALVLVLEQSTLPPEDGSPAPDGDTAVALLVRPGGQLPISRPRITPSTGRTHLDAMSDAGSTLTGWMPSTYVDAVPGHVCAGPWVALAAHLADAQRGGVLVAGRDLRYSAEVVVGVPAPVRELEYSR</sequence>
<dbReference type="Gene3D" id="3.40.47.10">
    <property type="match status" value="1"/>
</dbReference>
<reference evidence="3" key="1">
    <citation type="journal article" date="2019" name="Int. J. Syst. Evol. Microbiol.">
        <title>The Global Catalogue of Microorganisms (GCM) 10K type strain sequencing project: providing services to taxonomists for standard genome sequencing and annotation.</title>
        <authorList>
            <consortium name="The Broad Institute Genomics Platform"/>
            <consortium name="The Broad Institute Genome Sequencing Center for Infectious Disease"/>
            <person name="Wu L."/>
            <person name="Ma J."/>
        </authorList>
    </citation>
    <scope>NUCLEOTIDE SEQUENCE [LARGE SCALE GENOMIC DNA]</scope>
    <source>
        <strain evidence="3">JCM 17695</strain>
    </source>
</reference>
<dbReference type="SUPFAM" id="SSF53901">
    <property type="entry name" value="Thiolase-like"/>
    <property type="match status" value="1"/>
</dbReference>
<keyword evidence="3" id="KW-1185">Reference proteome</keyword>
<feature type="region of interest" description="Disordered" evidence="1">
    <location>
        <begin position="1"/>
        <end position="22"/>
    </location>
</feature>
<evidence type="ECO:0000313" key="3">
    <source>
        <dbReference type="Proteomes" id="UP001596512"/>
    </source>
</evidence>
<dbReference type="Proteomes" id="UP001596512">
    <property type="component" value="Unassembled WGS sequence"/>
</dbReference>
<dbReference type="InterPro" id="IPR016039">
    <property type="entry name" value="Thiolase-like"/>
</dbReference>
<evidence type="ECO:0000256" key="1">
    <source>
        <dbReference type="SAM" id="MobiDB-lite"/>
    </source>
</evidence>
<protein>
    <submittedName>
        <fullName evidence="2">Uncharacterized protein</fullName>
    </submittedName>
</protein>
<dbReference type="EMBL" id="JBHTEY010000004">
    <property type="protein sequence ID" value="MFC7615759.1"/>
    <property type="molecule type" value="Genomic_DNA"/>
</dbReference>
<feature type="compositionally biased region" description="Low complexity" evidence="1">
    <location>
        <begin position="1"/>
        <end position="10"/>
    </location>
</feature>
<gene>
    <name evidence="2" type="ORF">ACFQV2_21980</name>
</gene>
<evidence type="ECO:0000313" key="2">
    <source>
        <dbReference type="EMBL" id="MFC7615759.1"/>
    </source>
</evidence>
<comment type="caution">
    <text evidence="2">The sequence shown here is derived from an EMBL/GenBank/DDBJ whole genome shotgun (WGS) entry which is preliminary data.</text>
</comment>
<proteinExistence type="predicted"/>
<accession>A0ABW2TPZ5</accession>
<name>A0ABW2TPZ5_9PSEU</name>
<organism evidence="2 3">
    <name type="scientific">Actinokineospora soli</name>
    <dbReference type="NCBI Taxonomy" id="1048753"/>
    <lineage>
        <taxon>Bacteria</taxon>
        <taxon>Bacillati</taxon>
        <taxon>Actinomycetota</taxon>
        <taxon>Actinomycetes</taxon>
        <taxon>Pseudonocardiales</taxon>
        <taxon>Pseudonocardiaceae</taxon>
        <taxon>Actinokineospora</taxon>
    </lineage>
</organism>